<dbReference type="RefSeq" id="WP_265962654.1">
    <property type="nucleotide sequence ID" value="NZ_JAPEVI010000003.1"/>
</dbReference>
<dbReference type="EMBL" id="JAPEVI010000003">
    <property type="protein sequence ID" value="MCX2722992.1"/>
    <property type="molecule type" value="Genomic_DNA"/>
</dbReference>
<evidence type="ECO:0000259" key="5">
    <source>
        <dbReference type="Pfam" id="PF04357"/>
    </source>
</evidence>
<evidence type="ECO:0000256" key="3">
    <source>
        <dbReference type="ARBA" id="ARBA00022989"/>
    </source>
</evidence>
<keyword evidence="4" id="KW-0472">Membrane</keyword>
<protein>
    <submittedName>
        <fullName evidence="6">Translocation/assembly module TamB domain-containing protein</fullName>
    </submittedName>
</protein>
<dbReference type="Proteomes" id="UP001300261">
    <property type="component" value="Unassembled WGS sequence"/>
</dbReference>
<name>A0ABT3R1Z7_9HYPH</name>
<feature type="domain" description="Translocation and assembly module TamB C-terminal" evidence="5">
    <location>
        <begin position="1096"/>
        <end position="1448"/>
    </location>
</feature>
<reference evidence="6 7" key="1">
    <citation type="journal article" date="2016" name="Int. J. Syst. Evol. Microbiol.">
        <title>Labrenzia salina sp. nov., isolated from the rhizosphere of the halophyte Arthrocnemum macrostachyum.</title>
        <authorList>
            <person name="Camacho M."/>
            <person name="Redondo-Gomez S."/>
            <person name="Rodriguez-Llorente I."/>
            <person name="Rohde M."/>
            <person name="Sproer C."/>
            <person name="Schumann P."/>
            <person name="Klenk H.P."/>
            <person name="Montero-Calasanz M.D.C."/>
        </authorList>
    </citation>
    <scope>NUCLEOTIDE SEQUENCE [LARGE SCALE GENOMIC DNA]</scope>
    <source>
        <strain evidence="6 7">DSM 29163</strain>
    </source>
</reference>
<dbReference type="InterPro" id="IPR007452">
    <property type="entry name" value="TamB_C"/>
</dbReference>
<organism evidence="6 7">
    <name type="scientific">Roseibium salinum</name>
    <dbReference type="NCBI Taxonomy" id="1604349"/>
    <lineage>
        <taxon>Bacteria</taxon>
        <taxon>Pseudomonadati</taxon>
        <taxon>Pseudomonadota</taxon>
        <taxon>Alphaproteobacteria</taxon>
        <taxon>Hyphomicrobiales</taxon>
        <taxon>Stappiaceae</taxon>
        <taxon>Roseibium</taxon>
    </lineage>
</organism>
<keyword evidence="2" id="KW-0812">Transmembrane</keyword>
<gene>
    <name evidence="6" type="ORF">ON753_11500</name>
</gene>
<evidence type="ECO:0000313" key="6">
    <source>
        <dbReference type="EMBL" id="MCX2722992.1"/>
    </source>
</evidence>
<keyword evidence="3" id="KW-1133">Transmembrane helix</keyword>
<evidence type="ECO:0000256" key="1">
    <source>
        <dbReference type="ARBA" id="ARBA00004167"/>
    </source>
</evidence>
<dbReference type="PANTHER" id="PTHR36985:SF1">
    <property type="entry name" value="TRANSLOCATION AND ASSEMBLY MODULE SUBUNIT TAMB"/>
    <property type="match status" value="1"/>
</dbReference>
<evidence type="ECO:0000313" key="7">
    <source>
        <dbReference type="Proteomes" id="UP001300261"/>
    </source>
</evidence>
<evidence type="ECO:0000256" key="4">
    <source>
        <dbReference type="ARBA" id="ARBA00023136"/>
    </source>
</evidence>
<dbReference type="PANTHER" id="PTHR36985">
    <property type="entry name" value="TRANSLOCATION AND ASSEMBLY MODULE SUBUNIT TAMB"/>
    <property type="match status" value="1"/>
</dbReference>
<sequence length="1448" mass="148144">MRFLKLSLRFFGFLLLLAVAVPILVIAILQIPAGRTLVSSLASDLASSDSRTVTIRGLHLGFALNAEAEHVSIADAGGIWLDADQIALSWDPLKLLSGELAIARVFAKQVDLQRRPLVQPDAVSATGETGGGAGGFSIPLDIDLQSIEFNEINLGETLLGAPISLTASGSGNVALDPAIVTADLDIHRIDGVDAGLTARAIFEPAAETLEFDISVSEPRGGLVARLLDVPDLPAVTLELTGSGPLTSWAANLDLALDGRRTVTGSAQIEQTEDGRRISFDLDGELARLAPPAAEAFLLGTTRASGQAWFSPAFEPLSADVSLKTRTVSLDAKTALTGDTISASGNLSISAGDSALIAVDLGDRRIVFGPMDAEFSASGQRSAANWSARASLASLQASEARTDEIRLEASGSGADLRADILTSPLQFTLAAAGFQGLTPETAPLSGPLSVKGTGALDGAERTAAFADLNVATAIGSVTLTETEISAARVSGRGRLSLTDLAKLSGLAARDLAGSVSGEFTADLNPETIEGSATVSLKTRDLQTGIAQADALMKGESDIELAVDISGADNVTVNTLSLANDALQASADATYRDATLTSDLTASLTDLSGIDPQLSGRLTLEARTSGPINALRVEAKATSEQIMLAGTPLDDLSFSARATADTAAPTATVKGSASLNGQPIEVDVELTSKDGGANVSPLSIGLAGNTVTGSLAVTDLNRPMETLEGRLDIDAPDLASLSPLLLTEISGRLQGTISADPDTKSLALDLTGSEIDVPSATLGSLTLKANVASPYTPQSVTADIRLSDLQTDVTPIHGVTISAEPQDDGTAIALEMSMDRNSEDGLTLNARVSEPDAGTYLVALQDLALRYQGLTSKLKQPTSVSYANGVATIQPLDLQLGGGSLSVSGKAGRTLDLAAELNSVPLNLANAFVPSLGLGGTLSGNVSANGSSSSPKAEWSISGAGLTANELGKNGLEAFSLTSSGTLEDNRINQTTRATNPAGLNMAASGTVGLARPNPLSLKVEGTLPSAALWRPMLEAGLRGDGAINLQGSVGGSAAAPSYQITATPADLKITSLSTGLTVQNVRGTITVNQDQASLNAITGDLSTGGSLAASGTVGMTNGYPADLQIGLTNGHYVDPGLVTADIGADLKISGPLVSSTDSALISGKVEINKADISIPESLPGAISPVDVRHINAPAAVRQQVAELGGDSRQSGTQQGNLPPRLDILLTSPGRIFIRGRGLDAELQGDLKIVGTTANPQAIGAFNLKRGQFDILTRRLQFSHGRTTFQGSLTPILDFAATSAVSGTTVTVTVSGQADDPAIAFSSSPEMPQDEVLALLLFGKSIGNLSATQAARLAAAIATLTGGSDTGPLASIRKSLGLDAIDVNTDGDDGPSVAVGKYINDNIYLGVEQGTGSGSSRVKVDIDLDRGLKVRGEVGADGSSKAGIFFEREY</sequence>
<proteinExistence type="predicted"/>
<comment type="subcellular location">
    <subcellularLocation>
        <location evidence="1">Membrane</location>
        <topology evidence="1">Single-pass membrane protein</topology>
    </subcellularLocation>
</comment>
<evidence type="ECO:0000256" key="2">
    <source>
        <dbReference type="ARBA" id="ARBA00022692"/>
    </source>
</evidence>
<comment type="caution">
    <text evidence="6">The sequence shown here is derived from an EMBL/GenBank/DDBJ whole genome shotgun (WGS) entry which is preliminary data.</text>
</comment>
<keyword evidence="7" id="KW-1185">Reference proteome</keyword>
<dbReference type="Pfam" id="PF04357">
    <property type="entry name" value="TamB"/>
    <property type="match status" value="1"/>
</dbReference>
<accession>A0ABT3R1Z7</accession>